<evidence type="ECO:0000313" key="1">
    <source>
        <dbReference type="EMBL" id="MYM39132.1"/>
    </source>
</evidence>
<organism evidence="1 2">
    <name type="scientific">Duganella qianjiadongensis</name>
    <dbReference type="NCBI Taxonomy" id="2692176"/>
    <lineage>
        <taxon>Bacteria</taxon>
        <taxon>Pseudomonadati</taxon>
        <taxon>Pseudomonadota</taxon>
        <taxon>Betaproteobacteria</taxon>
        <taxon>Burkholderiales</taxon>
        <taxon>Oxalobacteraceae</taxon>
        <taxon>Telluria group</taxon>
        <taxon>Duganella</taxon>
    </lineage>
</organism>
<dbReference type="RefSeq" id="WP_161038503.1">
    <property type="nucleotide sequence ID" value="NZ_WWCM01000003.1"/>
</dbReference>
<gene>
    <name evidence="1" type="ORF">GTP27_07280</name>
</gene>
<proteinExistence type="predicted"/>
<reference evidence="1 2" key="1">
    <citation type="submission" date="2019-12" db="EMBL/GenBank/DDBJ databases">
        <title>Novel species isolated from a subtropical stream in China.</title>
        <authorList>
            <person name="Lu H."/>
        </authorList>
    </citation>
    <scope>NUCLEOTIDE SEQUENCE [LARGE SCALE GENOMIC DNA]</scope>
    <source>
        <strain evidence="1 2">CY13W</strain>
    </source>
</reference>
<evidence type="ECO:0000313" key="2">
    <source>
        <dbReference type="Proteomes" id="UP000478090"/>
    </source>
</evidence>
<protein>
    <submittedName>
        <fullName evidence="1">Hydrogenase</fullName>
    </submittedName>
</protein>
<dbReference type="Pfam" id="PF04891">
    <property type="entry name" value="NifQ"/>
    <property type="match status" value="1"/>
</dbReference>
<name>A0ABW9VIQ3_9BURK</name>
<dbReference type="InterPro" id="IPR006975">
    <property type="entry name" value="NifQ"/>
</dbReference>
<sequence>MMATSAPSPAAVPASTALLRRCVSGVMRHAESGELPLYTWTLGLAQEDLCQLLAYCFPELDALERLPEAQYETILRTAAPQLHQLVQLLLSLRSPDADASATYWAAHVVSAAASGSRHLWQDLGLGARDDVTALLQHFFAPFCARNTAQLKWKRFMFQQLALEQPSAAPHKPDCTQCEQHAVCFPPALTLAP</sequence>
<dbReference type="Proteomes" id="UP000478090">
    <property type="component" value="Unassembled WGS sequence"/>
</dbReference>
<dbReference type="EMBL" id="WWCM01000003">
    <property type="protein sequence ID" value="MYM39132.1"/>
    <property type="molecule type" value="Genomic_DNA"/>
</dbReference>
<accession>A0ABW9VIQ3</accession>
<keyword evidence="2" id="KW-1185">Reference proteome</keyword>
<comment type="caution">
    <text evidence="1">The sequence shown here is derived from an EMBL/GenBank/DDBJ whole genome shotgun (WGS) entry which is preliminary data.</text>
</comment>